<accession>D3AKD7</accession>
<feature type="domain" description="Xylose isomerase-like TIM barrel" evidence="1">
    <location>
        <begin position="27"/>
        <end position="323"/>
    </location>
</feature>
<dbReference type="SUPFAM" id="SSF51658">
    <property type="entry name" value="Xylose isomerase-like"/>
    <property type="match status" value="1"/>
</dbReference>
<evidence type="ECO:0000313" key="3">
    <source>
        <dbReference type="Proteomes" id="UP000004968"/>
    </source>
</evidence>
<dbReference type="InterPro" id="IPR050312">
    <property type="entry name" value="IolE/XylAMocC-like"/>
</dbReference>
<proteinExistence type="predicted"/>
<evidence type="ECO:0000313" key="2">
    <source>
        <dbReference type="EMBL" id="EFC97722.1"/>
    </source>
</evidence>
<dbReference type="Proteomes" id="UP000004968">
    <property type="component" value="Unassembled WGS sequence"/>
</dbReference>
<protein>
    <submittedName>
        <fullName evidence="2">AP endonuclease, family 2</fullName>
    </submittedName>
</protein>
<name>D3AKD7_9FIRM</name>
<dbReference type="Pfam" id="PF01261">
    <property type="entry name" value="AP_endonuc_2"/>
    <property type="match status" value="1"/>
</dbReference>
<dbReference type="HOGENOM" id="CLU_070745_1_0_9"/>
<dbReference type="InterPro" id="IPR036237">
    <property type="entry name" value="Xyl_isomerase-like_sf"/>
</dbReference>
<dbReference type="PANTHER" id="PTHR12110:SF41">
    <property type="entry name" value="INOSOSE DEHYDRATASE"/>
    <property type="match status" value="1"/>
</dbReference>
<reference evidence="2 3" key="1">
    <citation type="submission" date="2010-01" db="EMBL/GenBank/DDBJ databases">
        <authorList>
            <person name="Weinstock G."/>
            <person name="Sodergren E."/>
            <person name="Clifton S."/>
            <person name="Fulton L."/>
            <person name="Fulton B."/>
            <person name="Courtney L."/>
            <person name="Fronick C."/>
            <person name="Harrison M."/>
            <person name="Strong C."/>
            <person name="Farmer C."/>
            <person name="Delahaunty K."/>
            <person name="Markovic C."/>
            <person name="Hall O."/>
            <person name="Minx P."/>
            <person name="Tomlinson C."/>
            <person name="Mitreva M."/>
            <person name="Nelson J."/>
            <person name="Hou S."/>
            <person name="Wollam A."/>
            <person name="Pepin K.H."/>
            <person name="Johnson M."/>
            <person name="Bhonagiri V."/>
            <person name="Nash W.E."/>
            <person name="Warren W."/>
            <person name="Chinwalla A."/>
            <person name="Mardis E.R."/>
            <person name="Wilson R.K."/>
        </authorList>
    </citation>
    <scope>NUCLEOTIDE SEQUENCE [LARGE SCALE GENOMIC DNA]</scope>
    <source>
        <strain evidence="2 3">DSM 13479</strain>
    </source>
</reference>
<sequence>MSIKRAVSLYSYQENFYLGKLDLEGCIAEAAKTGARGIELIPEQNCADEYLDPSDEFAAKWKDWMQKYGTEPCAMDIFYDYKLFGNRILIWKEQVKMYTDAFRFAKKLGFPVVRGMLTTPIKLVEMMIPVAQELGLRFGVEIHSPYSLESEYCLQLYELADKYHTDCIGVIPDTGIYVKQQSEVIIQKFIRAGAHKEIADYTCRAYIDQVPQQEAAEAIARMNPNSVDHALFKRVYFATYDDPNLLVKYADRILHVHSKCWHMTEDCEEPSIDNENVIRMLRMGGYDGWIATEFEGQRYFHDEGCKENADEIEEVRRNQEMLKRLLGE</sequence>
<gene>
    <name evidence="2" type="ORF">CLOSTHATH_04080</name>
</gene>
<keyword evidence="2" id="KW-0540">Nuclease</keyword>
<comment type="caution">
    <text evidence="2">The sequence shown here is derived from an EMBL/GenBank/DDBJ whole genome shotgun (WGS) entry which is preliminary data.</text>
</comment>
<keyword evidence="2" id="KW-0255">Endonuclease</keyword>
<dbReference type="Gene3D" id="3.20.20.150">
    <property type="entry name" value="Divalent-metal-dependent TIM barrel enzymes"/>
    <property type="match status" value="1"/>
</dbReference>
<organism evidence="2 3">
    <name type="scientific">Hungatella hathewayi DSM 13479</name>
    <dbReference type="NCBI Taxonomy" id="566550"/>
    <lineage>
        <taxon>Bacteria</taxon>
        <taxon>Bacillati</taxon>
        <taxon>Bacillota</taxon>
        <taxon>Clostridia</taxon>
        <taxon>Lachnospirales</taxon>
        <taxon>Lachnospiraceae</taxon>
        <taxon>Hungatella</taxon>
    </lineage>
</organism>
<dbReference type="GO" id="GO:0004519">
    <property type="term" value="F:endonuclease activity"/>
    <property type="evidence" value="ECO:0007669"/>
    <property type="project" value="UniProtKB-KW"/>
</dbReference>
<dbReference type="EMBL" id="ACIO01000346">
    <property type="protein sequence ID" value="EFC97722.1"/>
    <property type="molecule type" value="Genomic_DNA"/>
</dbReference>
<dbReference type="AlphaFoldDB" id="D3AKD7"/>
<dbReference type="PANTHER" id="PTHR12110">
    <property type="entry name" value="HYDROXYPYRUVATE ISOMERASE"/>
    <property type="match status" value="1"/>
</dbReference>
<dbReference type="InterPro" id="IPR013022">
    <property type="entry name" value="Xyl_isomerase-like_TIM-brl"/>
</dbReference>
<keyword evidence="2" id="KW-0378">Hydrolase</keyword>
<evidence type="ECO:0000259" key="1">
    <source>
        <dbReference type="Pfam" id="PF01261"/>
    </source>
</evidence>